<evidence type="ECO:0000259" key="1">
    <source>
        <dbReference type="Pfam" id="PF20408"/>
    </source>
</evidence>
<protein>
    <submittedName>
        <fullName evidence="2">Alpha/beta fold hydrolase</fullName>
    </submittedName>
</protein>
<keyword evidence="3" id="KW-1185">Reference proteome</keyword>
<sequence length="256" mass="28055">MSHHTRPIFSRLTETRLPAALSQASEAAFIVANHGLLRVCGEPGGERLLFAHGAGAGVNSPFMRQFVASLAGEGLQVLAFEFSYMQRMRETGRRRPPPPVATLVEEYGRWHDLVARSVDGSLWVGGKSMGGRVASMLAARRAVDGLVIAGYPFHPPRAPEKRRLSHWPDVCCPSLILQGERDPFGKREEVEGYTLPPNVTLAWLADGDHDFVPRRASGLSQQNLIDEGAHRAACFVRAEEAGFGKRQQASSMNDKC</sequence>
<name>A0ABY9YXM2_9GAMM</name>
<accession>A0ABY9YXM2</accession>
<dbReference type="InterPro" id="IPR026555">
    <property type="entry name" value="NSL3/Tex30"/>
</dbReference>
<dbReference type="RefSeq" id="WP_311883012.1">
    <property type="nucleotide sequence ID" value="NZ_CP119391.1"/>
</dbReference>
<dbReference type="Proteomes" id="UP001301869">
    <property type="component" value="Chromosome"/>
</dbReference>
<dbReference type="InterPro" id="IPR046879">
    <property type="entry name" value="KANL3/Tex30_Abhydrolase"/>
</dbReference>
<dbReference type="Pfam" id="PF20408">
    <property type="entry name" value="Abhydrolase_11"/>
    <property type="match status" value="1"/>
</dbReference>
<feature type="domain" description="KANL3/Tex30 alpha/beta hydrolase-like" evidence="1">
    <location>
        <begin position="46"/>
        <end position="236"/>
    </location>
</feature>
<proteinExistence type="predicted"/>
<keyword evidence="2" id="KW-0378">Hydrolase</keyword>
<organism evidence="2 3">
    <name type="scientific">Halomonas piscis</name>
    <dbReference type="NCBI Taxonomy" id="3031727"/>
    <lineage>
        <taxon>Bacteria</taxon>
        <taxon>Pseudomonadati</taxon>
        <taxon>Pseudomonadota</taxon>
        <taxon>Gammaproteobacteria</taxon>
        <taxon>Oceanospirillales</taxon>
        <taxon>Halomonadaceae</taxon>
        <taxon>Halomonas</taxon>
    </lineage>
</organism>
<dbReference type="PANTHER" id="PTHR13136:SF11">
    <property type="entry name" value="TESTIS-EXPRESSED PROTEIN 30"/>
    <property type="match status" value="1"/>
</dbReference>
<evidence type="ECO:0000313" key="3">
    <source>
        <dbReference type="Proteomes" id="UP001301869"/>
    </source>
</evidence>
<dbReference type="InterPro" id="IPR029058">
    <property type="entry name" value="AB_hydrolase_fold"/>
</dbReference>
<reference evidence="2 3" key="1">
    <citation type="submission" date="2023-03" db="EMBL/GenBank/DDBJ databases">
        <title>Halomonas sp. nov., isolated from Korean tranditional fermented seafood 'Jeotgal'.</title>
        <authorList>
            <person name="Kim B."/>
            <person name="Shin N.-R."/>
        </authorList>
    </citation>
    <scope>NUCLEOTIDE SEQUENCE [LARGE SCALE GENOMIC DNA]</scope>
    <source>
        <strain evidence="2 3">SG2L-4</strain>
    </source>
</reference>
<dbReference type="PANTHER" id="PTHR13136">
    <property type="entry name" value="TESTIS DEVELOPMENT PROTEIN PRTD"/>
    <property type="match status" value="1"/>
</dbReference>
<dbReference type="EMBL" id="CP119391">
    <property type="protein sequence ID" value="WNK19634.1"/>
    <property type="molecule type" value="Genomic_DNA"/>
</dbReference>
<dbReference type="Gene3D" id="3.40.50.1820">
    <property type="entry name" value="alpha/beta hydrolase"/>
    <property type="match status" value="1"/>
</dbReference>
<dbReference type="GO" id="GO:0016787">
    <property type="term" value="F:hydrolase activity"/>
    <property type="evidence" value="ECO:0007669"/>
    <property type="project" value="UniProtKB-KW"/>
</dbReference>
<evidence type="ECO:0000313" key="2">
    <source>
        <dbReference type="EMBL" id="WNK19634.1"/>
    </source>
</evidence>
<dbReference type="SUPFAM" id="SSF53474">
    <property type="entry name" value="alpha/beta-Hydrolases"/>
    <property type="match status" value="1"/>
</dbReference>
<gene>
    <name evidence="2" type="ORF">P1P91_12460</name>
</gene>